<dbReference type="EMBL" id="KZ819322">
    <property type="protein sequence ID" value="PWN23278.1"/>
    <property type="molecule type" value="Genomic_DNA"/>
</dbReference>
<dbReference type="OrthoDB" id="3357002at2759"/>
<accession>A0A316UED9</accession>
<feature type="region of interest" description="Disordered" evidence="1">
    <location>
        <begin position="282"/>
        <end position="304"/>
    </location>
</feature>
<gene>
    <name evidence="3" type="ORF">BCV69DRAFT_280887</name>
</gene>
<reference evidence="3 4" key="1">
    <citation type="journal article" date="2018" name="Mol. Biol. Evol.">
        <title>Broad Genomic Sampling Reveals a Smut Pathogenic Ancestry of the Fungal Clade Ustilaginomycotina.</title>
        <authorList>
            <person name="Kijpornyongpan T."/>
            <person name="Mondo S.J."/>
            <person name="Barry K."/>
            <person name="Sandor L."/>
            <person name="Lee J."/>
            <person name="Lipzen A."/>
            <person name="Pangilinan J."/>
            <person name="LaButti K."/>
            <person name="Hainaut M."/>
            <person name="Henrissat B."/>
            <person name="Grigoriev I.V."/>
            <person name="Spatafora J.W."/>
            <person name="Aime M.C."/>
        </authorList>
    </citation>
    <scope>NUCLEOTIDE SEQUENCE [LARGE SCALE GENOMIC DNA]</scope>
    <source>
        <strain evidence="3 4">MCA 4718</strain>
    </source>
</reference>
<feature type="compositionally biased region" description="Polar residues" evidence="1">
    <location>
        <begin position="282"/>
        <end position="294"/>
    </location>
</feature>
<dbReference type="Pfam" id="PF11309">
    <property type="entry name" value="DUF3112"/>
    <property type="match status" value="1"/>
</dbReference>
<organism evidence="3 4">
    <name type="scientific">Pseudomicrostroma glucosiphilum</name>
    <dbReference type="NCBI Taxonomy" id="1684307"/>
    <lineage>
        <taxon>Eukaryota</taxon>
        <taxon>Fungi</taxon>
        <taxon>Dikarya</taxon>
        <taxon>Basidiomycota</taxon>
        <taxon>Ustilaginomycotina</taxon>
        <taxon>Exobasidiomycetes</taxon>
        <taxon>Microstromatales</taxon>
        <taxon>Microstromatales incertae sedis</taxon>
        <taxon>Pseudomicrostroma</taxon>
    </lineage>
</organism>
<feature type="transmembrane region" description="Helical" evidence="2">
    <location>
        <begin position="53"/>
        <end position="75"/>
    </location>
</feature>
<feature type="transmembrane region" description="Helical" evidence="2">
    <location>
        <begin position="87"/>
        <end position="107"/>
    </location>
</feature>
<keyword evidence="2" id="KW-0472">Membrane</keyword>
<evidence type="ECO:0000256" key="1">
    <source>
        <dbReference type="SAM" id="MobiDB-lite"/>
    </source>
</evidence>
<dbReference type="InterPro" id="IPR021460">
    <property type="entry name" value="DUF3112"/>
</dbReference>
<proteinExistence type="predicted"/>
<dbReference type="Proteomes" id="UP000245942">
    <property type="component" value="Unassembled WGS sequence"/>
</dbReference>
<feature type="transmembrane region" description="Helical" evidence="2">
    <location>
        <begin position="128"/>
        <end position="148"/>
    </location>
</feature>
<keyword evidence="2" id="KW-1133">Transmembrane helix</keyword>
<evidence type="ECO:0000313" key="4">
    <source>
        <dbReference type="Proteomes" id="UP000245942"/>
    </source>
</evidence>
<dbReference type="RefSeq" id="XP_025350438.1">
    <property type="nucleotide sequence ID" value="XM_025491776.1"/>
</dbReference>
<dbReference type="AlphaFoldDB" id="A0A316UED9"/>
<protein>
    <submittedName>
        <fullName evidence="3">Uncharacterized protein</fullName>
    </submittedName>
</protein>
<feature type="transmembrane region" description="Helical" evidence="2">
    <location>
        <begin position="20"/>
        <end position="41"/>
    </location>
</feature>
<sequence>MSASTAQLLAVVGGVPTVSVDVPICAVFLAIFVLLAAGHMTLFQINKRRGHKFIFSGLCFGFTMSRITACVFRLVWATRPGDSDISLVASVFLNAGILLVYIMNNFFAWRMVRSAHPSFGWNPIVRKLNAILLWGCIALIPLIVLIVLRVKEPRVAHIQRGATIMSRIAQTYFLVVAVSSAFLLAYAMTRPGQPKDPFGRHSWNGKAVVLALGITFACIQSGFRTGTTWAQAPLASNPAWWDSKAAFYCFNFAMDVCILFTYLVGRIDQRLHVPNGSNGPMSYSKSATETSLHSESTEKKDIEY</sequence>
<dbReference type="PANTHER" id="PTHR35184:SF1">
    <property type="entry name" value="INTEGRAL MEMBRANE PROTEIN"/>
    <property type="match status" value="1"/>
</dbReference>
<dbReference type="GeneID" id="37013510"/>
<evidence type="ECO:0000313" key="3">
    <source>
        <dbReference type="EMBL" id="PWN23278.1"/>
    </source>
</evidence>
<evidence type="ECO:0000256" key="2">
    <source>
        <dbReference type="SAM" id="Phobius"/>
    </source>
</evidence>
<feature type="transmembrane region" description="Helical" evidence="2">
    <location>
        <begin position="168"/>
        <end position="187"/>
    </location>
</feature>
<keyword evidence="2" id="KW-0812">Transmembrane</keyword>
<keyword evidence="4" id="KW-1185">Reference proteome</keyword>
<name>A0A316UED9_9BASI</name>
<dbReference type="PANTHER" id="PTHR35184">
    <property type="entry name" value="YALI0C10208P"/>
    <property type="match status" value="1"/>
</dbReference>
<feature type="transmembrane region" description="Helical" evidence="2">
    <location>
        <begin position="245"/>
        <end position="265"/>
    </location>
</feature>
<feature type="transmembrane region" description="Helical" evidence="2">
    <location>
        <begin position="207"/>
        <end position="225"/>
    </location>
</feature>
<dbReference type="STRING" id="1684307.A0A316UED9"/>
<feature type="compositionally biased region" description="Basic and acidic residues" evidence="1">
    <location>
        <begin position="295"/>
        <end position="304"/>
    </location>
</feature>